<feature type="region of interest" description="Disordered" evidence="9">
    <location>
        <begin position="214"/>
        <end position="265"/>
    </location>
</feature>
<dbReference type="GO" id="GO:0005789">
    <property type="term" value="C:endoplasmic reticulum membrane"/>
    <property type="evidence" value="ECO:0007669"/>
    <property type="project" value="UniProtKB-SubCell"/>
</dbReference>
<feature type="transmembrane region" description="Helical" evidence="8">
    <location>
        <begin position="138"/>
        <end position="160"/>
    </location>
</feature>
<dbReference type="SUPFAM" id="SSF144091">
    <property type="entry name" value="Rhomboid-like"/>
    <property type="match status" value="1"/>
</dbReference>
<keyword evidence="4 8" id="KW-0812">Transmembrane</keyword>
<gene>
    <name evidence="10" type="ORF">Vafri_20834</name>
</gene>
<dbReference type="FunFam" id="1.20.1540.10:FF:000016">
    <property type="entry name" value="Derlin"/>
    <property type="match status" value="1"/>
</dbReference>
<evidence type="ECO:0000256" key="9">
    <source>
        <dbReference type="SAM" id="MobiDB-lite"/>
    </source>
</evidence>
<sequence>MAIEEWYKSLPIVTRAYITMAFLTTAGCTMEIITPYSVYFNAQLVFKKLQLWRLATNFFYFGSLGMDFVFHMFFLLKYSKALEEGTFHGRSADFLWMLLVGASMMTFVALFVNVQFLGSSLTFMMVYVWGRRHRHLNLSFLGIFSFTAPYLPWVLLSFSLMMGNNATVDLIGMAAGHVYYYLEDVYPRISGRRPLKTPAFIRMLFPAEDMVTEPALVPPPEPQDALDPPGEARPGAVPARPEAAAAAAAGEGANADGGPRHEHAD</sequence>
<comment type="function">
    <text evidence="1">May be involved in the degradation process of specific misfolded endoplasmic reticulum (ER) luminal proteins.</text>
</comment>
<comment type="similarity">
    <text evidence="3 8">Belongs to the derlin family.</text>
</comment>
<comment type="function">
    <text evidence="8">May be involved in the degradation of misfolded endoplasmic reticulum (ER) luminal proteins.</text>
</comment>
<keyword evidence="5 8" id="KW-0256">Endoplasmic reticulum</keyword>
<dbReference type="InterPro" id="IPR007599">
    <property type="entry name" value="DER1"/>
</dbReference>
<dbReference type="AlphaFoldDB" id="A0A8J4BT81"/>
<proteinExistence type="inferred from homology"/>
<evidence type="ECO:0000313" key="11">
    <source>
        <dbReference type="Proteomes" id="UP000747399"/>
    </source>
</evidence>
<dbReference type="Pfam" id="PF04511">
    <property type="entry name" value="DER1"/>
    <property type="match status" value="1"/>
</dbReference>
<comment type="caution">
    <text evidence="10">The sequence shown here is derived from an EMBL/GenBank/DDBJ whole genome shotgun (WGS) entry which is preliminary data.</text>
</comment>
<evidence type="ECO:0000256" key="8">
    <source>
        <dbReference type="RuleBase" id="RU363059"/>
    </source>
</evidence>
<evidence type="ECO:0000313" key="10">
    <source>
        <dbReference type="EMBL" id="GIL67454.1"/>
    </source>
</evidence>
<keyword evidence="11" id="KW-1185">Reference proteome</keyword>
<evidence type="ECO:0000256" key="6">
    <source>
        <dbReference type="ARBA" id="ARBA00022989"/>
    </source>
</evidence>
<feature type="transmembrane region" description="Helical" evidence="8">
    <location>
        <begin position="16"/>
        <end position="39"/>
    </location>
</feature>
<feature type="transmembrane region" description="Helical" evidence="8">
    <location>
        <begin position="51"/>
        <end position="74"/>
    </location>
</feature>
<organism evidence="10 11">
    <name type="scientific">Volvox africanus</name>
    <dbReference type="NCBI Taxonomy" id="51714"/>
    <lineage>
        <taxon>Eukaryota</taxon>
        <taxon>Viridiplantae</taxon>
        <taxon>Chlorophyta</taxon>
        <taxon>core chlorophytes</taxon>
        <taxon>Chlorophyceae</taxon>
        <taxon>CS clade</taxon>
        <taxon>Chlamydomonadales</taxon>
        <taxon>Volvocaceae</taxon>
        <taxon>Volvox</taxon>
    </lineage>
</organism>
<protein>
    <recommendedName>
        <fullName evidence="8">Derlin</fullName>
    </recommendedName>
</protein>
<dbReference type="Proteomes" id="UP000747399">
    <property type="component" value="Unassembled WGS sequence"/>
</dbReference>
<dbReference type="InterPro" id="IPR035952">
    <property type="entry name" value="Rhomboid-like_sf"/>
</dbReference>
<feature type="compositionally biased region" description="Low complexity" evidence="9">
    <location>
        <begin position="223"/>
        <end position="257"/>
    </location>
</feature>
<accession>A0A8J4BT81</accession>
<evidence type="ECO:0000256" key="5">
    <source>
        <dbReference type="ARBA" id="ARBA00022824"/>
    </source>
</evidence>
<evidence type="ECO:0000256" key="1">
    <source>
        <dbReference type="ARBA" id="ARBA00003292"/>
    </source>
</evidence>
<evidence type="ECO:0000256" key="7">
    <source>
        <dbReference type="ARBA" id="ARBA00023136"/>
    </source>
</evidence>
<comment type="subcellular location">
    <subcellularLocation>
        <location evidence="2 8">Endoplasmic reticulum membrane</location>
        <topology evidence="2 8">Multi-pass membrane protein</topology>
    </subcellularLocation>
</comment>
<dbReference type="GO" id="GO:0033554">
    <property type="term" value="P:cellular response to stress"/>
    <property type="evidence" value="ECO:0007669"/>
    <property type="project" value="UniProtKB-ARBA"/>
</dbReference>
<keyword evidence="6 8" id="KW-1133">Transmembrane helix</keyword>
<evidence type="ECO:0000256" key="2">
    <source>
        <dbReference type="ARBA" id="ARBA00004477"/>
    </source>
</evidence>
<name>A0A8J4BT81_9CHLO</name>
<feature type="transmembrane region" description="Helical" evidence="8">
    <location>
        <begin position="94"/>
        <end position="117"/>
    </location>
</feature>
<keyword evidence="7 8" id="KW-0472">Membrane</keyword>
<dbReference type="GO" id="GO:0051603">
    <property type="term" value="P:proteolysis involved in protein catabolic process"/>
    <property type="evidence" value="ECO:0007669"/>
    <property type="project" value="UniProtKB-ARBA"/>
</dbReference>
<reference evidence="10" key="1">
    <citation type="journal article" date="2021" name="Proc. Natl. Acad. Sci. U.S.A.">
        <title>Three genomes in the algal genus Volvox reveal the fate of a haploid sex-determining region after a transition to homothallism.</title>
        <authorList>
            <person name="Yamamoto K."/>
            <person name="Hamaji T."/>
            <person name="Kawai-Toyooka H."/>
            <person name="Matsuzaki R."/>
            <person name="Takahashi F."/>
            <person name="Nishimura Y."/>
            <person name="Kawachi M."/>
            <person name="Noguchi H."/>
            <person name="Minakuchi Y."/>
            <person name="Umen J.G."/>
            <person name="Toyoda A."/>
            <person name="Nozaki H."/>
        </authorList>
    </citation>
    <scope>NUCLEOTIDE SEQUENCE</scope>
    <source>
        <strain evidence="10">NIES-3780</strain>
    </source>
</reference>
<dbReference type="PANTHER" id="PTHR11009">
    <property type="entry name" value="DER1-LIKE PROTEIN, DERLIN"/>
    <property type="match status" value="1"/>
</dbReference>
<evidence type="ECO:0000256" key="4">
    <source>
        <dbReference type="ARBA" id="ARBA00022692"/>
    </source>
</evidence>
<dbReference type="EMBL" id="BNCO01000098">
    <property type="protein sequence ID" value="GIL67454.1"/>
    <property type="molecule type" value="Genomic_DNA"/>
</dbReference>
<evidence type="ECO:0000256" key="3">
    <source>
        <dbReference type="ARBA" id="ARBA00008917"/>
    </source>
</evidence>